<keyword evidence="5" id="KW-1185">Reference proteome</keyword>
<dbReference type="Gene3D" id="2.60.40.1140">
    <property type="entry name" value="Collagen-binding surface protein Cna, B-type domain"/>
    <property type="match status" value="1"/>
</dbReference>
<dbReference type="Pfam" id="PF12892">
    <property type="entry name" value="FctA"/>
    <property type="match status" value="1"/>
</dbReference>
<dbReference type="Pfam" id="PF24547">
    <property type="entry name" value="DUF7601"/>
    <property type="match status" value="1"/>
</dbReference>
<keyword evidence="1" id="KW-0472">Membrane</keyword>
<gene>
    <name evidence="4" type="ORF">FYJ65_02965</name>
</gene>
<comment type="caution">
    <text evidence="4">The sequence shown here is derived from an EMBL/GenBank/DDBJ whole genome shotgun (WGS) entry which is preliminary data.</text>
</comment>
<dbReference type="AlphaFoldDB" id="A0A6N7XGG6"/>
<feature type="domain" description="Streptococcal pilin isopeptide linkage" evidence="2">
    <location>
        <begin position="73"/>
        <end position="144"/>
    </location>
</feature>
<accession>A0A6N7XGG6</accession>
<keyword evidence="1" id="KW-1133">Transmembrane helix</keyword>
<feature type="domain" description="DUF7601" evidence="3">
    <location>
        <begin position="707"/>
        <end position="810"/>
    </location>
</feature>
<feature type="transmembrane region" description="Helical" evidence="1">
    <location>
        <begin position="157"/>
        <end position="174"/>
    </location>
</feature>
<protein>
    <submittedName>
        <fullName evidence="4">Uncharacterized protein</fullName>
    </submittedName>
</protein>
<evidence type="ECO:0000259" key="3">
    <source>
        <dbReference type="Pfam" id="PF24547"/>
    </source>
</evidence>
<name>A0A6N7XGG6_9FIRM</name>
<evidence type="ECO:0000259" key="2">
    <source>
        <dbReference type="Pfam" id="PF12892"/>
    </source>
</evidence>
<evidence type="ECO:0000313" key="5">
    <source>
        <dbReference type="Proteomes" id="UP000469424"/>
    </source>
</evidence>
<dbReference type="EMBL" id="VUNA01000004">
    <property type="protein sequence ID" value="MST70308.1"/>
    <property type="molecule type" value="Genomic_DNA"/>
</dbReference>
<organism evidence="4 5">
    <name type="scientific">Mogibacterium kristiansenii</name>
    <dbReference type="NCBI Taxonomy" id="2606708"/>
    <lineage>
        <taxon>Bacteria</taxon>
        <taxon>Bacillati</taxon>
        <taxon>Bacillota</taxon>
        <taxon>Clostridia</taxon>
        <taxon>Peptostreptococcales</taxon>
        <taxon>Anaerovoracaceae</taxon>
        <taxon>Mogibacterium</taxon>
    </lineage>
</organism>
<dbReference type="InterPro" id="IPR038174">
    <property type="entry name" value="Strep_pil_link_sf"/>
</dbReference>
<dbReference type="Proteomes" id="UP000469424">
    <property type="component" value="Unassembled WGS sequence"/>
</dbReference>
<dbReference type="RefSeq" id="WP_154553869.1">
    <property type="nucleotide sequence ID" value="NZ_VUNA01000004.1"/>
</dbReference>
<feature type="transmembrane region" description="Helical" evidence="1">
    <location>
        <begin position="186"/>
        <end position="205"/>
    </location>
</feature>
<reference evidence="4 5" key="1">
    <citation type="submission" date="2019-08" db="EMBL/GenBank/DDBJ databases">
        <title>In-depth cultivation of the pig gut microbiome towards novel bacterial diversity and tailored functional studies.</title>
        <authorList>
            <person name="Wylensek D."/>
            <person name="Hitch T.C.A."/>
            <person name="Clavel T."/>
        </authorList>
    </citation>
    <scope>NUCLEOTIDE SEQUENCE [LARGE SCALE GENOMIC DNA]</scope>
    <source>
        <strain evidence="4 5">WCA-MUC-591-APC-4B</strain>
    </source>
</reference>
<evidence type="ECO:0000256" key="1">
    <source>
        <dbReference type="SAM" id="Phobius"/>
    </source>
</evidence>
<feature type="transmembrane region" description="Helical" evidence="1">
    <location>
        <begin position="865"/>
        <end position="886"/>
    </location>
</feature>
<sequence>MTRKIATLWLALILCMMYAVSVGAESRWMTEIKVSYSAVGSPGDAEGVFQLRGTTEDTPMPEGAVGHRLCVPAGETRSFGEIVFPGPGVYIYEVNRRNNPEGITARDSSVYRVTVVVRSDGDVQQVIETDGEKVTEIRYEDRYEKAALVETGDVKSLFLPGAGFLGALAALFCLRKNRRKRKKDCMRTLVGTLLLFTLFTIGAGVPTYGATKDLRVTYDRFQELPENYAKITGLPLQEAEITTTNGNIHKYNGYVGNNQTEKRDFVAYYGAVKFGTRNRNDTSNAVTKANEVKGNITLRWRNRAVLSDNTKADVKVVVSGWTFSLGKNQNSKIGNDTKVYVPILQSSGPNSKATELCTASPRTKYSVNNGTTANSLAGACITTKCNVKIQILQSGTDAPVDEAKYPRLLFGFRDLDVEDTTIAKGKSAAERYNGPYAEGVELISGFESPVALAKKSDSNKAMQTLEKVMTVGENLRVCGDGAKMEAYNKATGTSGDNGTYYSGFISPVQPQGFSFKWTGSISISGKMMGTALWTQPEVAVKATRGEGGSIQKEGLTTYIINSSTTYDYTPAKGYRVKSLTVEGEPVDFNPAGGTYRFDRLYTSPVHPRSAKTGRELETKIYTIDVQFQRIEHKITTKVTGGTIDPDVVVGEGDDETIHYRPNDGYELEKVTVDGEAVNVKEYPNEYTFTDVQKDHHIEVVYRKIPVGTLTLRKEVTGALGDRSKKFEFQVSLSGLKPSAEYEADGIEAADTGELTEKGFSSDESGKAELRLKLKDDESAQFKELPAGTTYRITEAASDHIASYRQKATGEKPTHQAVQRENADAGKGLATEAEVLDEEDGDIEVIVTNNRPIATVTGVGNSDAPYYAAGIVTLLLCGGWIFGVVLYKRKKYH</sequence>
<dbReference type="Gene3D" id="2.60.40.3050">
    <property type="match status" value="1"/>
</dbReference>
<keyword evidence="1" id="KW-0812">Transmembrane</keyword>
<dbReference type="InterPro" id="IPR022464">
    <property type="entry name" value="Strep_pil_isopept_link"/>
</dbReference>
<evidence type="ECO:0000313" key="4">
    <source>
        <dbReference type="EMBL" id="MST70308.1"/>
    </source>
</evidence>
<proteinExistence type="predicted"/>
<dbReference type="InterPro" id="IPR055382">
    <property type="entry name" value="DUF7601"/>
</dbReference>